<dbReference type="AlphaFoldDB" id="F5L6C0"/>
<keyword evidence="1" id="KW-0813">Transport</keyword>
<dbReference type="SUPFAM" id="SSF52794">
    <property type="entry name" value="PTS system IIB component-like"/>
    <property type="match status" value="1"/>
</dbReference>
<keyword evidence="3" id="KW-0762">Sugar transport</keyword>
<evidence type="ECO:0000256" key="2">
    <source>
        <dbReference type="ARBA" id="ARBA00022553"/>
    </source>
</evidence>
<keyword evidence="5" id="KW-0598">Phosphotransferase system</keyword>
<dbReference type="PROSITE" id="PS51099">
    <property type="entry name" value="PTS_EIIB_TYPE_2"/>
    <property type="match status" value="1"/>
</dbReference>
<dbReference type="GO" id="GO:0090563">
    <property type="term" value="F:protein-phosphocysteine-sugar phosphotransferase activity"/>
    <property type="evidence" value="ECO:0007669"/>
    <property type="project" value="TreeGrafter"/>
</dbReference>
<dbReference type="FunFam" id="3.40.50.2300:FF:000014">
    <property type="entry name" value="PTS system fructose-like transporter subunit IIB"/>
    <property type="match status" value="1"/>
</dbReference>
<evidence type="ECO:0000256" key="5">
    <source>
        <dbReference type="ARBA" id="ARBA00022683"/>
    </source>
</evidence>
<gene>
    <name evidence="7" type="ORF">CathTA2_1333</name>
</gene>
<dbReference type="eggNOG" id="COG1445">
    <property type="taxonomic scope" value="Bacteria"/>
</dbReference>
<dbReference type="CDD" id="cd05569">
    <property type="entry name" value="PTS_IIB_fructose"/>
    <property type="match status" value="1"/>
</dbReference>
<keyword evidence="2" id="KW-0597">Phosphoprotein</keyword>
<accession>F5L6C0</accession>
<dbReference type="PANTHER" id="PTHR30505:SF28">
    <property type="entry name" value="PTS SYSTEM 2-O-ALPHA-MANNOSYL-D-GLYCERATE-SPECIFIC EIIABC COMPONENT"/>
    <property type="match status" value="1"/>
</dbReference>
<protein>
    <submittedName>
        <fullName evidence="7">PTS system, fructose-specific, IIB subunnit</fullName>
    </submittedName>
</protein>
<dbReference type="GO" id="GO:0005886">
    <property type="term" value="C:plasma membrane"/>
    <property type="evidence" value="ECO:0007669"/>
    <property type="project" value="TreeGrafter"/>
</dbReference>
<dbReference type="InterPro" id="IPR013011">
    <property type="entry name" value="PTS_EIIB_2"/>
</dbReference>
<dbReference type="Gene3D" id="3.40.50.2300">
    <property type="match status" value="1"/>
</dbReference>
<keyword evidence="4" id="KW-0808">Transferase</keyword>
<dbReference type="InterPro" id="IPR003353">
    <property type="entry name" value="PTS_IIB_fruc"/>
</dbReference>
<proteinExistence type="predicted"/>
<evidence type="ECO:0000313" key="8">
    <source>
        <dbReference type="Proteomes" id="UP000010716"/>
    </source>
</evidence>
<sequence length="150" mass="16252">MKKLLAVTACPTGIAHTYMAAEALQKAAKAKNVVDLKVETRGSVGVENELTDKEIAEAHAIIIAADTDVDEERFAGKPVVQVSVAEAIKNAEKLIDEALRLDAPRPTSADVVAQVEREKAKRSQERKGFYKHLMNGVSFMIPLVVAVQTN</sequence>
<dbReference type="PANTHER" id="PTHR30505">
    <property type="entry name" value="FRUCTOSE-LIKE PERMEASE"/>
    <property type="match status" value="1"/>
</dbReference>
<evidence type="ECO:0000256" key="3">
    <source>
        <dbReference type="ARBA" id="ARBA00022597"/>
    </source>
</evidence>
<dbReference type="RefSeq" id="WP_007504270.1">
    <property type="nucleotide sequence ID" value="NZ_AFCE01000123.1"/>
</dbReference>
<name>F5L6C0_CALTT</name>
<feature type="domain" description="PTS EIIB type-2" evidence="6">
    <location>
        <begin position="2"/>
        <end position="100"/>
    </location>
</feature>
<evidence type="ECO:0000259" key="6">
    <source>
        <dbReference type="PROSITE" id="PS51099"/>
    </source>
</evidence>
<dbReference type="EMBL" id="AFCE01000123">
    <property type="protein sequence ID" value="EGL83120.1"/>
    <property type="molecule type" value="Genomic_DNA"/>
</dbReference>
<organism evidence="7 8">
    <name type="scientific">Caldalkalibacillus thermarum (strain TA2.A1)</name>
    <dbReference type="NCBI Taxonomy" id="986075"/>
    <lineage>
        <taxon>Bacteria</taxon>
        <taxon>Bacillati</taxon>
        <taxon>Bacillota</taxon>
        <taxon>Bacilli</taxon>
        <taxon>Bacillales</taxon>
        <taxon>Bacillaceae</taxon>
        <taxon>Caldalkalibacillus</taxon>
    </lineage>
</organism>
<dbReference type="Pfam" id="PF02302">
    <property type="entry name" value="PTS_IIB"/>
    <property type="match status" value="1"/>
</dbReference>
<evidence type="ECO:0000256" key="1">
    <source>
        <dbReference type="ARBA" id="ARBA00022448"/>
    </source>
</evidence>
<dbReference type="Proteomes" id="UP000010716">
    <property type="component" value="Unassembled WGS sequence"/>
</dbReference>
<dbReference type="InterPro" id="IPR036095">
    <property type="entry name" value="PTS_EIIB-like_sf"/>
</dbReference>
<dbReference type="NCBIfam" id="TIGR00829">
    <property type="entry name" value="FRU"/>
    <property type="match status" value="1"/>
</dbReference>
<evidence type="ECO:0000313" key="7">
    <source>
        <dbReference type="EMBL" id="EGL83120.1"/>
    </source>
</evidence>
<evidence type="ECO:0000256" key="4">
    <source>
        <dbReference type="ARBA" id="ARBA00022679"/>
    </source>
</evidence>
<reference evidence="7 8" key="1">
    <citation type="journal article" date="2011" name="J. Bacteriol.">
        <title>Draft genome sequence of the thermoalkaliphilic Caldalkalibacillus thermarum strain TA2.A1.</title>
        <authorList>
            <person name="Kalamorz F."/>
            <person name="Keis S."/>
            <person name="McMillan D.G."/>
            <person name="Olsson K."/>
            <person name="Stanton J.A."/>
            <person name="Stockwell P."/>
            <person name="Black M.A."/>
            <person name="Klingeman D.M."/>
            <person name="Land M.L."/>
            <person name="Han C.S."/>
            <person name="Martin S.L."/>
            <person name="Becher S.A."/>
            <person name="Peddie C.J."/>
            <person name="Morgan H.W."/>
            <person name="Matthies D."/>
            <person name="Preiss L."/>
            <person name="Meier T."/>
            <person name="Brown S.D."/>
            <person name="Cook G.M."/>
        </authorList>
    </citation>
    <scope>NUCLEOTIDE SEQUENCE [LARGE SCALE GENOMIC DNA]</scope>
    <source>
        <strain evidence="7 8">TA2.A1</strain>
    </source>
</reference>
<dbReference type="GO" id="GO:0022877">
    <property type="term" value="F:protein-N(PI)-phosphohistidine-fructose phosphotransferase system transporter activity"/>
    <property type="evidence" value="ECO:0007669"/>
    <property type="project" value="InterPro"/>
</dbReference>
<comment type="caution">
    <text evidence="7">The sequence shown here is derived from an EMBL/GenBank/DDBJ whole genome shotgun (WGS) entry which is preliminary data.</text>
</comment>
<dbReference type="InterPro" id="IPR003501">
    <property type="entry name" value="PTS_EIIB_2/3"/>
</dbReference>
<dbReference type="InterPro" id="IPR050864">
    <property type="entry name" value="Bacterial_PTS_Sugar_Transport"/>
</dbReference>
<dbReference type="GO" id="GO:0009401">
    <property type="term" value="P:phosphoenolpyruvate-dependent sugar phosphotransferase system"/>
    <property type="evidence" value="ECO:0007669"/>
    <property type="project" value="UniProtKB-KW"/>
</dbReference>